<dbReference type="InterPro" id="IPR025857">
    <property type="entry name" value="MacB_PCD"/>
</dbReference>
<feature type="transmembrane region" description="Helical" evidence="1">
    <location>
        <begin position="349"/>
        <end position="380"/>
    </location>
</feature>
<organism evidence="3">
    <name type="scientific">uncultured Woeseiaceae bacterium</name>
    <dbReference type="NCBI Taxonomy" id="1983305"/>
    <lineage>
        <taxon>Bacteria</taxon>
        <taxon>Pseudomonadati</taxon>
        <taxon>Pseudomonadota</taxon>
        <taxon>Gammaproteobacteria</taxon>
        <taxon>Woeseiales</taxon>
        <taxon>Woeseiaceae</taxon>
        <taxon>environmental samples</taxon>
    </lineage>
</organism>
<dbReference type="GO" id="GO:0022857">
    <property type="term" value="F:transmembrane transporter activity"/>
    <property type="evidence" value="ECO:0007669"/>
    <property type="project" value="TreeGrafter"/>
</dbReference>
<dbReference type="PANTHER" id="PTHR30572">
    <property type="entry name" value="MEMBRANE COMPONENT OF TRANSPORTER-RELATED"/>
    <property type="match status" value="1"/>
</dbReference>
<proteinExistence type="predicted"/>
<gene>
    <name evidence="3" type="ORF">JTBM06_V1_110003</name>
</gene>
<keyword evidence="1" id="KW-0812">Transmembrane</keyword>
<reference evidence="3" key="1">
    <citation type="submission" date="2019-07" db="EMBL/GenBank/DDBJ databases">
        <authorList>
            <person name="Weber M."/>
            <person name="Kostadinov I."/>
            <person name="Kostadinov D I."/>
        </authorList>
    </citation>
    <scope>NUCLEOTIDE SEQUENCE</scope>
    <source>
        <strain evidence="3">Gfbio:sag-sample-m06:053724c1-46a9-4a36-b237-ea2bf867836b</strain>
    </source>
</reference>
<accession>A0A7D9H3X2</accession>
<dbReference type="EMBL" id="LR633967">
    <property type="protein sequence ID" value="VUX55774.1"/>
    <property type="molecule type" value="Genomic_DNA"/>
</dbReference>
<protein>
    <recommendedName>
        <fullName evidence="2">MacB-like periplasmic core domain-containing protein</fullName>
    </recommendedName>
</protein>
<name>A0A7D9H3X2_9GAMM</name>
<keyword evidence="1" id="KW-0472">Membrane</keyword>
<dbReference type="AlphaFoldDB" id="A0A7D9H3X2"/>
<evidence type="ECO:0000313" key="3">
    <source>
        <dbReference type="EMBL" id="VUX55774.1"/>
    </source>
</evidence>
<dbReference type="GO" id="GO:0005886">
    <property type="term" value="C:plasma membrane"/>
    <property type="evidence" value="ECO:0007669"/>
    <property type="project" value="TreeGrafter"/>
</dbReference>
<dbReference type="InterPro" id="IPR050250">
    <property type="entry name" value="Macrolide_Exporter_MacB"/>
</dbReference>
<feature type="transmembrane region" description="Helical" evidence="1">
    <location>
        <begin position="306"/>
        <end position="328"/>
    </location>
</feature>
<feature type="domain" description="MacB-like periplasmic core" evidence="2">
    <location>
        <begin position="23"/>
        <end position="200"/>
    </location>
</feature>
<evidence type="ECO:0000259" key="2">
    <source>
        <dbReference type="Pfam" id="PF12704"/>
    </source>
</evidence>
<evidence type="ECO:0000256" key="1">
    <source>
        <dbReference type="SAM" id="Phobius"/>
    </source>
</evidence>
<feature type="transmembrane region" description="Helical" evidence="1">
    <location>
        <begin position="21"/>
        <end position="40"/>
    </location>
</feature>
<dbReference type="Pfam" id="PF12704">
    <property type="entry name" value="MacB_PCD"/>
    <property type="match status" value="1"/>
</dbReference>
<dbReference type="PANTHER" id="PTHR30572:SF4">
    <property type="entry name" value="ABC TRANSPORTER PERMEASE YTRF"/>
    <property type="match status" value="1"/>
</dbReference>
<sequence length="390" mass="42120">MTGALFLGWRYLAHHRFKSSILIASITLMVFLPAATRLLVEDSATALTARADQTPLVLGARGSELELVLNTLYFHAESPAEIENRTFAEAQSTSLADFIPIHSRFQAQDAPIVGTSLDYFSFRGLKIATGRQMGLLGECIIGANVASRLGLRPGDAIISSPETVFDIAGVYPLKMTIAGVLEAAATADDDAVFVDVRTSWIIQGLGHGHADLAEAGAAVLSRRDGIVTANASLTQFAEITRDNISAFHFHGSAESFPLTSVIAVPPDQKSAALLRGRYQDHELMQLVVPGNVLDDLLETVFAVQNYVILGLAILSFATIAVITLVFLLSQQLRKGEFHTLLRIGASRRYVSVLIASEIGFVFLLSALLATGLTLVTRYYAMQILQTFLTL</sequence>
<keyword evidence="1" id="KW-1133">Transmembrane helix</keyword>